<evidence type="ECO:0000313" key="2">
    <source>
        <dbReference type="EMBL" id="CAF5006513.1"/>
    </source>
</evidence>
<evidence type="ECO:0000313" key="3">
    <source>
        <dbReference type="Proteomes" id="UP000663873"/>
    </source>
</evidence>
<dbReference type="EMBL" id="CAJOBP010112774">
    <property type="protein sequence ID" value="CAF5006513.1"/>
    <property type="molecule type" value="Genomic_DNA"/>
</dbReference>
<sequence length="76" mass="8746">MTENNFHHHNGGSVVPQHRVHYAPYQPPTYSGKLSQQQQQQNDLQTPKFDLHNAVRTNDVAGIIRLHGRLRQQPLV</sequence>
<feature type="region of interest" description="Disordered" evidence="1">
    <location>
        <begin position="1"/>
        <end position="43"/>
    </location>
</feature>
<dbReference type="Proteomes" id="UP000663873">
    <property type="component" value="Unassembled WGS sequence"/>
</dbReference>
<gene>
    <name evidence="2" type="ORF">UJA718_LOCUS50413</name>
</gene>
<proteinExistence type="predicted"/>
<protein>
    <submittedName>
        <fullName evidence="2">Uncharacterized protein</fullName>
    </submittedName>
</protein>
<evidence type="ECO:0000256" key="1">
    <source>
        <dbReference type="SAM" id="MobiDB-lite"/>
    </source>
</evidence>
<reference evidence="2" key="1">
    <citation type="submission" date="2021-02" db="EMBL/GenBank/DDBJ databases">
        <authorList>
            <person name="Nowell W R."/>
        </authorList>
    </citation>
    <scope>NUCLEOTIDE SEQUENCE</scope>
</reference>
<dbReference type="AlphaFoldDB" id="A0A822B2Q6"/>
<organism evidence="2 3">
    <name type="scientific">Rotaria socialis</name>
    <dbReference type="NCBI Taxonomy" id="392032"/>
    <lineage>
        <taxon>Eukaryota</taxon>
        <taxon>Metazoa</taxon>
        <taxon>Spiralia</taxon>
        <taxon>Gnathifera</taxon>
        <taxon>Rotifera</taxon>
        <taxon>Eurotatoria</taxon>
        <taxon>Bdelloidea</taxon>
        <taxon>Philodinida</taxon>
        <taxon>Philodinidae</taxon>
        <taxon>Rotaria</taxon>
    </lineage>
</organism>
<accession>A0A822B2Q6</accession>
<feature type="non-terminal residue" evidence="2">
    <location>
        <position position="76"/>
    </location>
</feature>
<name>A0A822B2Q6_9BILA</name>
<keyword evidence="3" id="KW-1185">Reference proteome</keyword>
<comment type="caution">
    <text evidence="2">The sequence shown here is derived from an EMBL/GenBank/DDBJ whole genome shotgun (WGS) entry which is preliminary data.</text>
</comment>